<name>A0ACC0ATT3_CATRO</name>
<dbReference type="EMBL" id="CM044705">
    <property type="protein sequence ID" value="KAI5664285.1"/>
    <property type="molecule type" value="Genomic_DNA"/>
</dbReference>
<sequence>MSPIPVFLTRLGYPSFHRRMMYVKDKKANPKSSSEDLSLYQKVRFLKSSFTSLPYEISIKRLPRKGVRERSNFGVPSSRTLLRQQLLNLICICCRKEKEF</sequence>
<reference evidence="2" key="1">
    <citation type="journal article" date="2023" name="Nat. Plants">
        <title>Single-cell RNA sequencing provides a high-resolution roadmap for understanding the multicellular compartmentation of specialized metabolism.</title>
        <authorList>
            <person name="Sun S."/>
            <person name="Shen X."/>
            <person name="Li Y."/>
            <person name="Li Y."/>
            <person name="Wang S."/>
            <person name="Li R."/>
            <person name="Zhang H."/>
            <person name="Shen G."/>
            <person name="Guo B."/>
            <person name="Wei J."/>
            <person name="Xu J."/>
            <person name="St-Pierre B."/>
            <person name="Chen S."/>
            <person name="Sun C."/>
        </authorList>
    </citation>
    <scope>NUCLEOTIDE SEQUENCE [LARGE SCALE GENOMIC DNA]</scope>
</reference>
<evidence type="ECO:0000313" key="1">
    <source>
        <dbReference type="EMBL" id="KAI5664285.1"/>
    </source>
</evidence>
<evidence type="ECO:0000313" key="2">
    <source>
        <dbReference type="Proteomes" id="UP001060085"/>
    </source>
</evidence>
<organism evidence="1 2">
    <name type="scientific">Catharanthus roseus</name>
    <name type="common">Madagascar periwinkle</name>
    <name type="synonym">Vinca rosea</name>
    <dbReference type="NCBI Taxonomy" id="4058"/>
    <lineage>
        <taxon>Eukaryota</taxon>
        <taxon>Viridiplantae</taxon>
        <taxon>Streptophyta</taxon>
        <taxon>Embryophyta</taxon>
        <taxon>Tracheophyta</taxon>
        <taxon>Spermatophyta</taxon>
        <taxon>Magnoliopsida</taxon>
        <taxon>eudicotyledons</taxon>
        <taxon>Gunneridae</taxon>
        <taxon>Pentapetalae</taxon>
        <taxon>asterids</taxon>
        <taxon>lamiids</taxon>
        <taxon>Gentianales</taxon>
        <taxon>Apocynaceae</taxon>
        <taxon>Rauvolfioideae</taxon>
        <taxon>Vinceae</taxon>
        <taxon>Catharanthinae</taxon>
        <taxon>Catharanthus</taxon>
    </lineage>
</organism>
<keyword evidence="2" id="KW-1185">Reference proteome</keyword>
<accession>A0ACC0ATT3</accession>
<gene>
    <name evidence="1" type="ORF">M9H77_23608</name>
</gene>
<comment type="caution">
    <text evidence="1">The sequence shown here is derived from an EMBL/GenBank/DDBJ whole genome shotgun (WGS) entry which is preliminary data.</text>
</comment>
<proteinExistence type="predicted"/>
<dbReference type="Proteomes" id="UP001060085">
    <property type="component" value="Linkage Group LG05"/>
</dbReference>
<protein>
    <submittedName>
        <fullName evidence="1">Uncharacterized protein</fullName>
    </submittedName>
</protein>